<comment type="caution">
    <text evidence="2">The sequence shown here is derived from an EMBL/GenBank/DDBJ whole genome shotgun (WGS) entry which is preliminary data.</text>
</comment>
<comment type="similarity">
    <text evidence="1">Belongs to the TTI2 family.</text>
</comment>
<dbReference type="PANTHER" id="PTHR32226:SF2">
    <property type="entry name" value="TELO2-INTERACTING PROTEIN 2"/>
    <property type="match status" value="1"/>
</dbReference>
<dbReference type="GO" id="GO:0110078">
    <property type="term" value="C:TTT Hsp90 cochaperone complex"/>
    <property type="evidence" value="ECO:0007669"/>
    <property type="project" value="InterPro"/>
</dbReference>
<dbReference type="Proteomes" id="UP000275385">
    <property type="component" value="Unassembled WGS sequence"/>
</dbReference>
<keyword evidence="3" id="KW-1185">Reference proteome</keyword>
<sequence length="595" mass="66021">MNVTAARLPNPSGDANPADAALVRLKEQARQQRLGRLPDGLKPEHLGDAPISFSLEDIKAFWARSITPGGSEDVQDSHDTLEAILRILEDGELQRANVDDKICQDLAHSILRRSVPIGLIRRKTDDASNEDLGSYDQLYRASLALCGVTSELGVKVISHLIKLHCNFARPPSSGWLDEDAQITLFALCPDAKDKIGSSFADNANKYALELFNWHHDLNTPEGKQWIVDQVLRGYLRRLYETGKRMAPAGRPTMIQTEEGHGLSDDSPATKPWKYDDLRSTGVLACVLTTDEKFLVDNHTHLLPPLAALAEDSSTILRVLGIKLLDQLLGRLPAVVVRDRGLAPVFVDIISPSLSHLPTLTPAEDSAVILGASLQALIDLYASMEKSNAGANELQRLSDKIFRQGILSVYYHAGEYPSITTVLMKYTAALLHQLQISAVKYLKDLLPMLSSILTNPVTNYDKEMVLVSLDTLSATIQTCHERILANNVWTDMVIELLMSAYINACDSVLRHEWQYPAQAEDQESRKKGTVWGEEQGVLSTITQFEGKTREITKCLFRLATARKIDLMEKVKLLCEKEPKLLGLFQLTDTQDTTPQS</sequence>
<evidence type="ECO:0000313" key="3">
    <source>
        <dbReference type="Proteomes" id="UP000275385"/>
    </source>
</evidence>
<dbReference type="GO" id="GO:0005829">
    <property type="term" value="C:cytosol"/>
    <property type="evidence" value="ECO:0007669"/>
    <property type="project" value="TreeGrafter"/>
</dbReference>
<dbReference type="InterPro" id="IPR018870">
    <property type="entry name" value="Tti2"/>
</dbReference>
<dbReference type="GO" id="GO:0005634">
    <property type="term" value="C:nucleus"/>
    <property type="evidence" value="ECO:0007669"/>
    <property type="project" value="TreeGrafter"/>
</dbReference>
<evidence type="ECO:0000313" key="2">
    <source>
        <dbReference type="EMBL" id="RKU45849.1"/>
    </source>
</evidence>
<dbReference type="SUPFAM" id="SSF48371">
    <property type="entry name" value="ARM repeat"/>
    <property type="match status" value="1"/>
</dbReference>
<dbReference type="InterPro" id="IPR016024">
    <property type="entry name" value="ARM-type_fold"/>
</dbReference>
<dbReference type="Pfam" id="PF10521">
    <property type="entry name" value="Tti2"/>
    <property type="match status" value="1"/>
</dbReference>
<gene>
    <name evidence="2" type="ORF">DL546_007353</name>
</gene>
<dbReference type="PANTHER" id="PTHR32226">
    <property type="entry name" value="TELO2-INTERACTING PROTEIN 2"/>
    <property type="match status" value="1"/>
</dbReference>
<reference evidence="2 3" key="1">
    <citation type="submission" date="2018-08" db="EMBL/GenBank/DDBJ databases">
        <title>Draft genome of the lignicolous fungus Coniochaeta pulveracea.</title>
        <authorList>
            <person name="Borstlap C.J."/>
            <person name="De Witt R.N."/>
            <person name="Botha A."/>
            <person name="Volschenk H."/>
        </authorList>
    </citation>
    <scope>NUCLEOTIDE SEQUENCE [LARGE SCALE GENOMIC DNA]</scope>
    <source>
        <strain evidence="2 3">CAB683</strain>
    </source>
</reference>
<dbReference type="AlphaFoldDB" id="A0A420YD62"/>
<organism evidence="2 3">
    <name type="scientific">Coniochaeta pulveracea</name>
    <dbReference type="NCBI Taxonomy" id="177199"/>
    <lineage>
        <taxon>Eukaryota</taxon>
        <taxon>Fungi</taxon>
        <taxon>Dikarya</taxon>
        <taxon>Ascomycota</taxon>
        <taxon>Pezizomycotina</taxon>
        <taxon>Sordariomycetes</taxon>
        <taxon>Sordariomycetidae</taxon>
        <taxon>Coniochaetales</taxon>
        <taxon>Coniochaetaceae</taxon>
        <taxon>Coniochaeta</taxon>
    </lineage>
</organism>
<protein>
    <submittedName>
        <fullName evidence="2">Uncharacterized protein</fullName>
    </submittedName>
</protein>
<dbReference type="OrthoDB" id="6417021at2759"/>
<dbReference type="EMBL" id="QVQW01000018">
    <property type="protein sequence ID" value="RKU45849.1"/>
    <property type="molecule type" value="Genomic_DNA"/>
</dbReference>
<evidence type="ECO:0000256" key="1">
    <source>
        <dbReference type="ARBA" id="ARBA00034736"/>
    </source>
</evidence>
<proteinExistence type="inferred from homology"/>
<accession>A0A420YD62</accession>
<name>A0A420YD62_9PEZI</name>